<evidence type="ECO:0000313" key="1">
    <source>
        <dbReference type="EMBL" id="QPI52982.1"/>
    </source>
</evidence>
<protein>
    <submittedName>
        <fullName evidence="1">DUF4303 domain-containing protein</fullName>
    </submittedName>
</protein>
<dbReference type="Proteomes" id="UP000662888">
    <property type="component" value="Chromosome"/>
</dbReference>
<dbReference type="RefSeq" id="WP_206092463.1">
    <property type="nucleotide sequence ID" value="NZ_CP065053.1"/>
</dbReference>
<proteinExistence type="predicted"/>
<name>A0AA49ABI7_9BURK</name>
<evidence type="ECO:0000313" key="2">
    <source>
        <dbReference type="Proteomes" id="UP000662888"/>
    </source>
</evidence>
<keyword evidence="2" id="KW-1185">Reference proteome</keyword>
<sequence>MQAPDLLPIEEQLFTLSMESLRLFADQHQDERFHGFGIDCDAEMGIFLLSFDSKAALADSAREDADRFHGGAARPSQLTSNMGDWKYHGFNLDQAHWDPGWEPFREAIEAYLTDEAMEEEPANLYIEQLMRCACRVLVRIERSGMLECTKMDPGFTTLVMDHGEVHQEATLRLKTMRIES</sequence>
<organism evidence="1 2">
    <name type="scientific">Massilia antarctica</name>
    <dbReference type="NCBI Taxonomy" id="2765360"/>
    <lineage>
        <taxon>Bacteria</taxon>
        <taxon>Pseudomonadati</taxon>
        <taxon>Pseudomonadota</taxon>
        <taxon>Betaproteobacteria</taxon>
        <taxon>Burkholderiales</taxon>
        <taxon>Oxalobacteraceae</taxon>
        <taxon>Telluria group</taxon>
        <taxon>Massilia</taxon>
    </lineage>
</organism>
<accession>A0AA49ABI7</accession>
<gene>
    <name evidence="1" type="ORF">IV454_16705</name>
</gene>
<reference evidence="1 2" key="1">
    <citation type="submission" date="2020-11" db="EMBL/GenBank/DDBJ databases">
        <authorList>
            <person name="Sun Q."/>
        </authorList>
    </citation>
    <scope>NUCLEOTIDE SEQUENCE [LARGE SCALE GENOMIC DNA]</scope>
    <source>
        <strain evidence="1 2">P8398</strain>
    </source>
</reference>
<dbReference type="EMBL" id="CP065053">
    <property type="protein sequence ID" value="QPI52982.1"/>
    <property type="molecule type" value="Genomic_DNA"/>
</dbReference>